<proteinExistence type="predicted"/>
<dbReference type="EMBL" id="JAPMKV010000002">
    <property type="protein sequence ID" value="MCX7444564.1"/>
    <property type="molecule type" value="Genomic_DNA"/>
</dbReference>
<dbReference type="Proteomes" id="UP001081709">
    <property type="component" value="Unassembled WGS sequence"/>
</dbReference>
<accession>A0ABT3WTB5</accession>
<comment type="caution">
    <text evidence="1">The sequence shown here is derived from an EMBL/GenBank/DDBJ whole genome shotgun (WGS) entry which is preliminary data.</text>
</comment>
<evidence type="ECO:0008006" key="3">
    <source>
        <dbReference type="Google" id="ProtNLM"/>
    </source>
</evidence>
<reference evidence="1" key="1">
    <citation type="submission" date="2022-11" db="EMBL/GenBank/DDBJ databases">
        <title>Corynebacterium sp. isolated from Penguins.</title>
        <authorList>
            <person name="Sedlar K."/>
            <person name="Svec P."/>
        </authorList>
    </citation>
    <scope>NUCLEOTIDE SEQUENCE</scope>
    <source>
        <strain evidence="1">P7003</strain>
    </source>
</reference>
<dbReference type="InterPro" id="IPR038071">
    <property type="entry name" value="UROD/MetE-like_sf"/>
</dbReference>
<keyword evidence="2" id="KW-1185">Reference proteome</keyword>
<dbReference type="SUPFAM" id="SSF51726">
    <property type="entry name" value="UROD/MetE-like"/>
    <property type="match status" value="1"/>
</dbReference>
<protein>
    <recommendedName>
        <fullName evidence="3">Methionine synthase</fullName>
    </recommendedName>
</protein>
<dbReference type="RefSeq" id="WP_267186386.1">
    <property type="nucleotide sequence ID" value="NZ_JAPMKV010000002.1"/>
</dbReference>
<evidence type="ECO:0000313" key="2">
    <source>
        <dbReference type="Proteomes" id="UP001081709"/>
    </source>
</evidence>
<name>A0ABT3WTB5_9CORY</name>
<sequence length="342" mass="35257">MTGGRGFGLGPMPGTDIAAAAEIVMGETGDFPAFPELPCRGVGADAIGRAGALLEGLNIEPGPRGWRLCARPQLLTRRAVDGIESDLDVCGEMWSGRGTGELKIQVAGPWTLAAAIELPDGHRAITDRGALRDISGALLHGVLGHVADIRGRFGSEVAVQVDEPLIGAVCGGGLPGTSDYEIIRPVPAPEAGERLRELADSLRDSGVREVLLNLTASPPPWDVAGVCGADTVLVDTGHIVGRTQLDGLGAAVSEGTRVGLGAVPVDPAALPASADLNERSRDTAVDLARLWDELGLPRNLLTTVVDVHPRAGLSRVSGAVAARALAMSRTVSSMLNRDAGDL</sequence>
<gene>
    <name evidence="1" type="ORF">OS125_04795</name>
</gene>
<organism evidence="1 2">
    <name type="scientific">Corynebacterium pygosceleis</name>
    <dbReference type="NCBI Taxonomy" id="2800406"/>
    <lineage>
        <taxon>Bacteria</taxon>
        <taxon>Bacillati</taxon>
        <taxon>Actinomycetota</taxon>
        <taxon>Actinomycetes</taxon>
        <taxon>Mycobacteriales</taxon>
        <taxon>Corynebacteriaceae</taxon>
        <taxon>Corynebacterium</taxon>
    </lineage>
</organism>
<evidence type="ECO:0000313" key="1">
    <source>
        <dbReference type="EMBL" id="MCX7444564.1"/>
    </source>
</evidence>